<feature type="non-terminal residue" evidence="1">
    <location>
        <position position="77"/>
    </location>
</feature>
<name>X0T8B0_9ZZZZ</name>
<dbReference type="InterPro" id="IPR015422">
    <property type="entry name" value="PyrdxlP-dep_Trfase_small"/>
</dbReference>
<reference evidence="1" key="1">
    <citation type="journal article" date="2014" name="Front. Microbiol.">
        <title>High frequency of phylogenetically diverse reductive dehalogenase-homologous genes in deep subseafloor sedimentary metagenomes.</title>
        <authorList>
            <person name="Kawai M."/>
            <person name="Futagami T."/>
            <person name="Toyoda A."/>
            <person name="Takaki Y."/>
            <person name="Nishi S."/>
            <person name="Hori S."/>
            <person name="Arai W."/>
            <person name="Tsubouchi T."/>
            <person name="Morono Y."/>
            <person name="Uchiyama I."/>
            <person name="Ito T."/>
            <person name="Fujiyama A."/>
            <person name="Inagaki F."/>
            <person name="Takami H."/>
        </authorList>
    </citation>
    <scope>NUCLEOTIDE SEQUENCE</scope>
    <source>
        <strain evidence="1">Expedition CK06-06</strain>
    </source>
</reference>
<dbReference type="AlphaFoldDB" id="X0T8B0"/>
<dbReference type="Gene3D" id="3.90.1150.10">
    <property type="entry name" value="Aspartate Aminotransferase, domain 1"/>
    <property type="match status" value="1"/>
</dbReference>
<gene>
    <name evidence="1" type="ORF">S01H1_25447</name>
</gene>
<organism evidence="1">
    <name type="scientific">marine sediment metagenome</name>
    <dbReference type="NCBI Taxonomy" id="412755"/>
    <lineage>
        <taxon>unclassified sequences</taxon>
        <taxon>metagenomes</taxon>
        <taxon>ecological metagenomes</taxon>
    </lineage>
</organism>
<protein>
    <recommendedName>
        <fullName evidence="2">Aminotransferase class I/classII domain-containing protein</fullName>
    </recommendedName>
</protein>
<proteinExistence type="predicted"/>
<accession>X0T8B0</accession>
<comment type="caution">
    <text evidence="1">The sequence shown here is derived from an EMBL/GenBank/DDBJ whole genome shotgun (WGS) entry which is preliminary data.</text>
</comment>
<evidence type="ECO:0000313" key="1">
    <source>
        <dbReference type="EMBL" id="GAF89738.1"/>
    </source>
</evidence>
<sequence>MFGKMKDDLQRELASIREAGLYKEERYILTPQAADIRVEYPEKSPPKDVVNFCANNYLGLSSHPKVIQAAREALDSH</sequence>
<dbReference type="InterPro" id="IPR015424">
    <property type="entry name" value="PyrdxlP-dep_Trfase"/>
</dbReference>
<evidence type="ECO:0008006" key="2">
    <source>
        <dbReference type="Google" id="ProtNLM"/>
    </source>
</evidence>
<dbReference type="SUPFAM" id="SSF53383">
    <property type="entry name" value="PLP-dependent transferases"/>
    <property type="match status" value="1"/>
</dbReference>
<dbReference type="EMBL" id="BARS01015375">
    <property type="protein sequence ID" value="GAF89738.1"/>
    <property type="molecule type" value="Genomic_DNA"/>
</dbReference>